<dbReference type="EMBL" id="CAADFJ010000062">
    <property type="protein sequence ID" value="VFK01305.1"/>
    <property type="molecule type" value="Genomic_DNA"/>
</dbReference>
<dbReference type="Pfam" id="PF00685">
    <property type="entry name" value="Sulfotransfer_1"/>
    <property type="match status" value="1"/>
</dbReference>
<dbReference type="Gene3D" id="3.40.50.300">
    <property type="entry name" value="P-loop containing nucleotide triphosphate hydrolases"/>
    <property type="match status" value="1"/>
</dbReference>
<dbReference type="InterPro" id="IPR000863">
    <property type="entry name" value="Sulfotransferase_dom"/>
</dbReference>
<proteinExistence type="predicted"/>
<evidence type="ECO:0000259" key="1">
    <source>
        <dbReference type="Pfam" id="PF00685"/>
    </source>
</evidence>
<dbReference type="SUPFAM" id="SSF52540">
    <property type="entry name" value="P-loop containing nucleoside triphosphate hydrolases"/>
    <property type="match status" value="1"/>
</dbReference>
<feature type="domain" description="Sulfotransferase" evidence="1">
    <location>
        <begin position="33"/>
        <end position="223"/>
    </location>
</feature>
<name>A0A450UQJ7_9GAMM</name>
<reference evidence="3" key="1">
    <citation type="submission" date="2019-02" db="EMBL/GenBank/DDBJ databases">
        <authorList>
            <person name="Gruber-Vodicka R. H."/>
            <person name="Seah K. B. B."/>
        </authorList>
    </citation>
    <scope>NUCLEOTIDE SEQUENCE</scope>
    <source>
        <strain evidence="4">BECK_SA2B12</strain>
        <strain evidence="2">BECK_SA2B15</strain>
        <strain evidence="3">BECK_SA2B20</strain>
    </source>
</reference>
<evidence type="ECO:0000313" key="3">
    <source>
        <dbReference type="EMBL" id="VFJ94843.1"/>
    </source>
</evidence>
<gene>
    <name evidence="2" type="ORF">BECKH772A_GA0070896_1006915</name>
    <name evidence="3" type="ORF">BECKH772B_GA0070898_1006715</name>
    <name evidence="4" type="ORF">BECKH772C_GA0070978_1006215</name>
</gene>
<sequence>MANLIKAFGRRIIAGEQKHLDITFPRLPYGARPRVLLATQPKAGTYLLSEILSKIGFDQTYLHLGLARLEAYDPVLLEMGAANPKAFSCAIPINESLRLIRSGQFAASHLVPTGTLDALIGDSFKVLVCVRELRSSLTSLSNFFASLPRGGDLGSEVAERGITHFLKKKGAKTIKQAELIWQWKEREYARIIRFEDIVNGNESVIEDIGCHIGLNVKNAASIVHSALEAQTLTKSIGFTKLEWGEQEERQFIRLGGDRVNKLMGYNG</sequence>
<accession>A0A450UQJ7</accession>
<protein>
    <submittedName>
        <fullName evidence="3">Sulfotransferase domain-containing protein</fullName>
    </submittedName>
</protein>
<dbReference type="InterPro" id="IPR027417">
    <property type="entry name" value="P-loop_NTPase"/>
</dbReference>
<evidence type="ECO:0000313" key="2">
    <source>
        <dbReference type="EMBL" id="VFJ94295.1"/>
    </source>
</evidence>
<evidence type="ECO:0000313" key="4">
    <source>
        <dbReference type="EMBL" id="VFK01305.1"/>
    </source>
</evidence>
<organism evidence="3">
    <name type="scientific">Candidatus Kentrum eta</name>
    <dbReference type="NCBI Taxonomy" id="2126337"/>
    <lineage>
        <taxon>Bacteria</taxon>
        <taxon>Pseudomonadati</taxon>
        <taxon>Pseudomonadota</taxon>
        <taxon>Gammaproteobacteria</taxon>
        <taxon>Candidatus Kentrum</taxon>
    </lineage>
</organism>
<dbReference type="GO" id="GO:0008146">
    <property type="term" value="F:sulfotransferase activity"/>
    <property type="evidence" value="ECO:0007669"/>
    <property type="project" value="InterPro"/>
</dbReference>
<dbReference type="EMBL" id="CAADFG010000069">
    <property type="protein sequence ID" value="VFJ94295.1"/>
    <property type="molecule type" value="Genomic_DNA"/>
</dbReference>
<dbReference type="EMBL" id="CAADFI010000067">
    <property type="protein sequence ID" value="VFJ94843.1"/>
    <property type="molecule type" value="Genomic_DNA"/>
</dbReference>
<keyword evidence="3" id="KW-0808">Transferase</keyword>
<dbReference type="AlphaFoldDB" id="A0A450UQJ7"/>